<feature type="region of interest" description="Disordered" evidence="1">
    <location>
        <begin position="46"/>
        <end position="136"/>
    </location>
</feature>
<reference evidence="4" key="1">
    <citation type="journal article" date="2022" name="Int. J. Syst. Evol. Microbiol.">
        <title>Anaeromyxobacter oryzae sp. nov., Anaeromyxobacter diazotrophicus sp. nov. and Anaeromyxobacter paludicola sp. nov., isolated from paddy soils.</title>
        <authorList>
            <person name="Itoh H."/>
            <person name="Xu Z."/>
            <person name="Mise K."/>
            <person name="Masuda Y."/>
            <person name="Ushijima N."/>
            <person name="Hayakawa C."/>
            <person name="Shiratori Y."/>
            <person name="Senoo K."/>
        </authorList>
    </citation>
    <scope>NUCLEOTIDE SEQUENCE [LARGE SCALE GENOMIC DNA]</scope>
    <source>
        <strain evidence="4">Red232</strain>
    </source>
</reference>
<feature type="compositionally biased region" description="Low complexity" evidence="1">
    <location>
        <begin position="62"/>
        <end position="83"/>
    </location>
</feature>
<feature type="chain" id="PRO_5045240309" evidence="2">
    <location>
        <begin position="22"/>
        <end position="136"/>
    </location>
</feature>
<sequence length="136" mass="13192">MSKLAALAALTITLAAGRALAEDPPYAGSQDDASYPIDARRSAWAASGGAGSFEAGTPSDDTAYPTPAPGAAGRASAYSAAPRRTFVPGTPSDDTTYPATTPAAASSPVQPGPVQPGMMAGSPAASPARSGTAASP</sequence>
<evidence type="ECO:0000313" key="3">
    <source>
        <dbReference type="EMBL" id="BDG04204.1"/>
    </source>
</evidence>
<evidence type="ECO:0000256" key="2">
    <source>
        <dbReference type="SAM" id="SignalP"/>
    </source>
</evidence>
<name>A0ABM7WXI6_9BACT</name>
<proteinExistence type="predicted"/>
<evidence type="ECO:0000256" key="1">
    <source>
        <dbReference type="SAM" id="MobiDB-lite"/>
    </source>
</evidence>
<feature type="compositionally biased region" description="Low complexity" evidence="1">
    <location>
        <begin position="116"/>
        <end position="136"/>
    </location>
</feature>
<keyword evidence="4" id="KW-1185">Reference proteome</keyword>
<keyword evidence="2" id="KW-0732">Signal</keyword>
<organism evidence="3 4">
    <name type="scientific">Anaeromyxobacter oryzae</name>
    <dbReference type="NCBI Taxonomy" id="2918170"/>
    <lineage>
        <taxon>Bacteria</taxon>
        <taxon>Pseudomonadati</taxon>
        <taxon>Myxococcota</taxon>
        <taxon>Myxococcia</taxon>
        <taxon>Myxococcales</taxon>
        <taxon>Cystobacterineae</taxon>
        <taxon>Anaeromyxobacteraceae</taxon>
        <taxon>Anaeromyxobacter</taxon>
    </lineage>
</organism>
<feature type="compositionally biased region" description="Low complexity" evidence="1">
    <location>
        <begin position="90"/>
        <end position="108"/>
    </location>
</feature>
<dbReference type="EMBL" id="AP025591">
    <property type="protein sequence ID" value="BDG04204.1"/>
    <property type="molecule type" value="Genomic_DNA"/>
</dbReference>
<dbReference type="Proteomes" id="UP001162891">
    <property type="component" value="Chromosome"/>
</dbReference>
<dbReference type="RefSeq" id="WP_248352572.1">
    <property type="nucleotide sequence ID" value="NZ_AP025591.1"/>
</dbReference>
<protein>
    <submittedName>
        <fullName evidence="3">Uncharacterized protein</fullName>
    </submittedName>
</protein>
<evidence type="ECO:0000313" key="4">
    <source>
        <dbReference type="Proteomes" id="UP001162891"/>
    </source>
</evidence>
<feature type="signal peptide" evidence="2">
    <location>
        <begin position="1"/>
        <end position="21"/>
    </location>
</feature>
<gene>
    <name evidence="3" type="ORF">AMOR_32000</name>
</gene>
<accession>A0ABM7WXI6</accession>